<dbReference type="SUPFAM" id="SSF50978">
    <property type="entry name" value="WD40 repeat-like"/>
    <property type="match status" value="1"/>
</dbReference>
<organism evidence="6 7">
    <name type="scientific">Hibiscus syriacus</name>
    <name type="common">Rose of Sharon</name>
    <dbReference type="NCBI Taxonomy" id="106335"/>
    <lineage>
        <taxon>Eukaryota</taxon>
        <taxon>Viridiplantae</taxon>
        <taxon>Streptophyta</taxon>
        <taxon>Embryophyta</taxon>
        <taxon>Tracheophyta</taxon>
        <taxon>Spermatophyta</taxon>
        <taxon>Magnoliopsida</taxon>
        <taxon>eudicotyledons</taxon>
        <taxon>Gunneridae</taxon>
        <taxon>Pentapetalae</taxon>
        <taxon>rosids</taxon>
        <taxon>malvids</taxon>
        <taxon>Malvales</taxon>
        <taxon>Malvaceae</taxon>
        <taxon>Malvoideae</taxon>
        <taxon>Hibiscus</taxon>
    </lineage>
</organism>
<protein>
    <submittedName>
        <fullName evidence="6">Transducin/WD40 repeat superfamily protein isoform 1</fullName>
    </submittedName>
</protein>
<evidence type="ECO:0000256" key="3">
    <source>
        <dbReference type="PROSITE-ProRule" id="PRU00221"/>
    </source>
</evidence>
<evidence type="ECO:0000259" key="5">
    <source>
        <dbReference type="Pfam" id="PF13456"/>
    </source>
</evidence>
<feature type="repeat" description="WD" evidence="3">
    <location>
        <begin position="418"/>
        <end position="452"/>
    </location>
</feature>
<dbReference type="InterPro" id="IPR015943">
    <property type="entry name" value="WD40/YVTN_repeat-like_dom_sf"/>
</dbReference>
<proteinExistence type="predicted"/>
<feature type="repeat" description="WD" evidence="3">
    <location>
        <begin position="378"/>
        <end position="410"/>
    </location>
</feature>
<dbReference type="CDD" id="cd06222">
    <property type="entry name" value="RNase_H_like"/>
    <property type="match status" value="1"/>
</dbReference>
<dbReference type="PROSITE" id="PS50294">
    <property type="entry name" value="WD_REPEATS_REGION"/>
    <property type="match status" value="3"/>
</dbReference>
<dbReference type="EMBL" id="VEPZ02001306">
    <property type="protein sequence ID" value="KAE8681564.1"/>
    <property type="molecule type" value="Genomic_DNA"/>
</dbReference>
<dbReference type="Pfam" id="PF13456">
    <property type="entry name" value="RVT_3"/>
    <property type="match status" value="1"/>
</dbReference>
<dbReference type="Pfam" id="PF00400">
    <property type="entry name" value="WD40"/>
    <property type="match status" value="5"/>
</dbReference>
<reference evidence="6" key="1">
    <citation type="submission" date="2019-09" db="EMBL/GenBank/DDBJ databases">
        <title>Draft genome information of white flower Hibiscus syriacus.</title>
        <authorList>
            <person name="Kim Y.-M."/>
        </authorList>
    </citation>
    <scope>NUCLEOTIDE SEQUENCE [LARGE SCALE GENOMIC DNA]</scope>
    <source>
        <strain evidence="6">YM2019G1</strain>
    </source>
</reference>
<evidence type="ECO:0000256" key="4">
    <source>
        <dbReference type="SAM" id="MobiDB-lite"/>
    </source>
</evidence>
<dbReference type="GO" id="GO:0004523">
    <property type="term" value="F:RNA-DNA hybrid ribonuclease activity"/>
    <property type="evidence" value="ECO:0007669"/>
    <property type="project" value="InterPro"/>
</dbReference>
<keyword evidence="7" id="KW-1185">Reference proteome</keyword>
<dbReference type="PANTHER" id="PTHR14221">
    <property type="entry name" value="WD REPEAT DOMAIN 44"/>
    <property type="match status" value="1"/>
</dbReference>
<dbReference type="PRINTS" id="PR00320">
    <property type="entry name" value="GPROTEINBRPT"/>
</dbReference>
<evidence type="ECO:0000313" key="6">
    <source>
        <dbReference type="EMBL" id="KAE8681564.1"/>
    </source>
</evidence>
<dbReference type="InterPro" id="IPR012337">
    <property type="entry name" value="RNaseH-like_sf"/>
</dbReference>
<evidence type="ECO:0000256" key="2">
    <source>
        <dbReference type="ARBA" id="ARBA00022737"/>
    </source>
</evidence>
<feature type="repeat" description="WD" evidence="3">
    <location>
        <begin position="274"/>
        <end position="315"/>
    </location>
</feature>
<dbReference type="GO" id="GO:0003676">
    <property type="term" value="F:nucleic acid binding"/>
    <property type="evidence" value="ECO:0007669"/>
    <property type="project" value="InterPro"/>
</dbReference>
<dbReference type="InterPro" id="IPR036322">
    <property type="entry name" value="WD40_repeat_dom_sf"/>
</dbReference>
<dbReference type="InterPro" id="IPR001680">
    <property type="entry name" value="WD40_rpt"/>
</dbReference>
<feature type="repeat" description="WD" evidence="3">
    <location>
        <begin position="562"/>
        <end position="585"/>
    </location>
</feature>
<gene>
    <name evidence="6" type="ORF">F3Y22_tig00111317pilonHSYRG00033</name>
</gene>
<dbReference type="CDD" id="cd00200">
    <property type="entry name" value="WD40"/>
    <property type="match status" value="1"/>
</dbReference>
<dbReference type="InterPro" id="IPR040324">
    <property type="entry name" value="WDR44/Dgr2"/>
</dbReference>
<feature type="compositionally biased region" description="Acidic residues" evidence="4">
    <location>
        <begin position="1"/>
        <end position="12"/>
    </location>
</feature>
<feature type="region of interest" description="Disordered" evidence="4">
    <location>
        <begin position="1"/>
        <end position="40"/>
    </location>
</feature>
<feature type="compositionally biased region" description="Polar residues" evidence="4">
    <location>
        <begin position="20"/>
        <end position="40"/>
    </location>
</feature>
<sequence>MMGSLSEEEDQFFDTREDVTSVSESGSDCPENSDSEYSTSINSMPANFGFEIWNKNLSSIRERRDKFLKWAGLSVDQTVREDPSNLCRDEIEVETDRIMGKSGAVLGPSSSDNSFSSSQSSMSCSSSDARELLDAALDDNLVCRIKNLDDGTEFIVDEFSQDGMLRKLREVGSNHLLTVDEFERMLDLSPVVQQEMRQEVKGVSDLGPEIKQGKKGWLRRLGAFACIIDRQVGSDGKISNDCHSSAETRIQMVRVRSYKKQSKEFSALYKGQEIQAHEGSILTMKFSPDGQYLASAGEDGVVRVWQVFESERSGSSDIHDVDPSCVYFTVNDFSELVPLNVDREKNDKSKRVKKIPDSTYVIFPQKVFRILDKPIHEFRGHCGEVLDLSWSKNKHFISSSVDKTVRLWQVGYDECQKVFAHNNYVTCIQFNPVDDDYFISGSIDGKVRIWEIPGGQVADWTDVTDIVTAVCYRPDGKGAVIGSMNGNCRFYDASDNHLQLNAQICLRSKKKSACSRITGFQFAPGDPYKLMVTSADSQVRILHDVDVVYKFRGLRNAGSQISASFTSDGIRIVSASEDSNVYVWNNVIQDGPVPQSKNNWSCESFFSNNASVAVPWRGMTSINSIFSNMAGSVPSPKVSSSTRTFNGNTGVLHSELSESSQHKLPFSSSERFSMGHGFFSESLPKGTATWPEEQLPPPNSLVVSSAMCKSQYKLLKISCLSASHSWGLVIVTAGWDGRISKTRMMSQILKLSLSRFVGLNLCLVDFQFVHHRGTSGIEPTYMSMSSRSGYQVFEGGKLDQTELFFLTRVRLASWYLAKNKDVSIPKDSLISDPSIGDSYSSYNFLKSSITPWLPPPTGFIKLNVDAAISCDWEKSGLGGLMRDHSGAILGSFQEPDGFGPPTLKELKAIQRGISFFTSVLGRVKDRLIIESDSRVAVDWINKVVSCPAVYGFIVRDIVECL</sequence>
<keyword evidence="1 3" id="KW-0853">WD repeat</keyword>
<feature type="domain" description="RNase H type-1" evidence="5">
    <location>
        <begin position="863"/>
        <end position="942"/>
    </location>
</feature>
<accession>A0A6A2YQA7</accession>
<evidence type="ECO:0000256" key="1">
    <source>
        <dbReference type="ARBA" id="ARBA00022574"/>
    </source>
</evidence>
<evidence type="ECO:0000313" key="7">
    <source>
        <dbReference type="Proteomes" id="UP000436088"/>
    </source>
</evidence>
<dbReference type="SUPFAM" id="SSF53098">
    <property type="entry name" value="Ribonuclease H-like"/>
    <property type="match status" value="1"/>
</dbReference>
<comment type="caution">
    <text evidence="6">The sequence shown here is derived from an EMBL/GenBank/DDBJ whole genome shotgun (WGS) entry which is preliminary data.</text>
</comment>
<dbReference type="InterPro" id="IPR020472">
    <property type="entry name" value="WD40_PAC1"/>
</dbReference>
<keyword evidence="2" id="KW-0677">Repeat</keyword>
<dbReference type="PANTHER" id="PTHR14221:SF0">
    <property type="entry name" value="WD REPEAT-CONTAINING PROTEIN 44"/>
    <property type="match status" value="1"/>
</dbReference>
<dbReference type="AlphaFoldDB" id="A0A6A2YQA7"/>
<dbReference type="InterPro" id="IPR002156">
    <property type="entry name" value="RNaseH_domain"/>
</dbReference>
<feature type="region of interest" description="Disordered" evidence="4">
    <location>
        <begin position="102"/>
        <end position="122"/>
    </location>
</feature>
<dbReference type="Proteomes" id="UP000436088">
    <property type="component" value="Unassembled WGS sequence"/>
</dbReference>
<feature type="compositionally biased region" description="Low complexity" evidence="4">
    <location>
        <begin position="109"/>
        <end position="122"/>
    </location>
</feature>
<dbReference type="InterPro" id="IPR044730">
    <property type="entry name" value="RNase_H-like_dom_plant"/>
</dbReference>
<dbReference type="SMART" id="SM00320">
    <property type="entry name" value="WD40"/>
    <property type="match status" value="7"/>
</dbReference>
<dbReference type="Gene3D" id="2.130.10.10">
    <property type="entry name" value="YVTN repeat-like/Quinoprotein amine dehydrogenase"/>
    <property type="match status" value="1"/>
</dbReference>
<name>A0A6A2YQA7_HIBSY</name>
<dbReference type="PROSITE" id="PS50082">
    <property type="entry name" value="WD_REPEATS_2"/>
    <property type="match status" value="4"/>
</dbReference>